<evidence type="ECO:0000256" key="1">
    <source>
        <dbReference type="SAM" id="Phobius"/>
    </source>
</evidence>
<organism evidence="2 3">
    <name type="scientific">Carya illinoinensis</name>
    <name type="common">Pecan</name>
    <dbReference type="NCBI Taxonomy" id="32201"/>
    <lineage>
        <taxon>Eukaryota</taxon>
        <taxon>Viridiplantae</taxon>
        <taxon>Streptophyta</taxon>
        <taxon>Embryophyta</taxon>
        <taxon>Tracheophyta</taxon>
        <taxon>Spermatophyta</taxon>
        <taxon>Magnoliopsida</taxon>
        <taxon>eudicotyledons</taxon>
        <taxon>Gunneridae</taxon>
        <taxon>Pentapetalae</taxon>
        <taxon>rosids</taxon>
        <taxon>fabids</taxon>
        <taxon>Fagales</taxon>
        <taxon>Juglandaceae</taxon>
        <taxon>Carya</taxon>
    </lineage>
</organism>
<protein>
    <recommendedName>
        <fullName evidence="4">Protein APEM9</fullName>
    </recommendedName>
</protein>
<keyword evidence="1" id="KW-0812">Transmembrane</keyword>
<dbReference type="PANTHER" id="PTHR36361:SF1">
    <property type="entry name" value="PROTEIN APEM9"/>
    <property type="match status" value="1"/>
</dbReference>
<dbReference type="Proteomes" id="UP000811609">
    <property type="component" value="Chromosome 16"/>
</dbReference>
<keyword evidence="1" id="KW-0472">Membrane</keyword>
<gene>
    <name evidence="2" type="ORF">CIPAW_16G104100</name>
</gene>
<sequence>MPSQAVRLLGQNRAAQWLQLIDQRLILQSVALKPLPATSISFSSPLPDCPPGAASFNLSILPILPIIVEREMAETTSSTAIWEEIERSESYLVCSMYEEAASLASSILKRLRNDNEGIEAGEDVEFYDMLESTGMVLVQSLKELGRSSEILNQLKLLYVLVTAIPVQVLLTGVCFQISEGSSFGVREFLEDFLSKWRSVDERYYVLVDAEANVDCIPRHDRRFILGVDEYFEVVEVYAVTILATVLNDFEFAISLVEKAALPEEKRQVLLRKLHSLHSIKATNLSQGPSILPGDSHDTRFSSLKELNVPEGSRKALKAKYQPNQGSVAKQAVLKFSERIEPCFWWFRTFTLKFGNARLVLSNGKIFLGCLILLMCHVVRKKKALLKRFAGRQVLFLKKAVMDLWQLAFSYQVNPLAAVQPLTAATRGGQ</sequence>
<keyword evidence="1" id="KW-1133">Transmembrane helix</keyword>
<reference evidence="2" key="1">
    <citation type="submission" date="2020-12" db="EMBL/GenBank/DDBJ databases">
        <title>WGS assembly of Carya illinoinensis cv. Pawnee.</title>
        <authorList>
            <person name="Platts A."/>
            <person name="Shu S."/>
            <person name="Wright S."/>
            <person name="Barry K."/>
            <person name="Edger P."/>
            <person name="Pires J.C."/>
            <person name="Schmutz J."/>
        </authorList>
    </citation>
    <scope>NUCLEOTIDE SEQUENCE</scope>
    <source>
        <tissue evidence="2">Leaf</tissue>
    </source>
</reference>
<comment type="caution">
    <text evidence="2">The sequence shown here is derived from an EMBL/GenBank/DDBJ whole genome shotgun (WGS) entry which is preliminary data.</text>
</comment>
<dbReference type="PANTHER" id="PTHR36361">
    <property type="entry name" value="PROTEIN APEM9"/>
    <property type="match status" value="1"/>
</dbReference>
<proteinExistence type="predicted"/>
<evidence type="ECO:0008006" key="4">
    <source>
        <dbReference type="Google" id="ProtNLM"/>
    </source>
</evidence>
<dbReference type="AlphaFoldDB" id="A0A8T1N6Q4"/>
<evidence type="ECO:0000313" key="2">
    <source>
        <dbReference type="EMBL" id="KAG6625541.1"/>
    </source>
</evidence>
<dbReference type="EMBL" id="CM031824">
    <property type="protein sequence ID" value="KAG6625541.1"/>
    <property type="molecule type" value="Genomic_DNA"/>
</dbReference>
<dbReference type="InterPro" id="IPR034571">
    <property type="entry name" value="APEM9"/>
</dbReference>
<dbReference type="GO" id="GO:0015919">
    <property type="term" value="P:peroxisomal membrane transport"/>
    <property type="evidence" value="ECO:0007669"/>
    <property type="project" value="InterPro"/>
</dbReference>
<name>A0A8T1N6Q4_CARIL</name>
<keyword evidence="3" id="KW-1185">Reference proteome</keyword>
<evidence type="ECO:0000313" key="3">
    <source>
        <dbReference type="Proteomes" id="UP000811609"/>
    </source>
</evidence>
<feature type="transmembrane region" description="Helical" evidence="1">
    <location>
        <begin position="358"/>
        <end position="378"/>
    </location>
</feature>
<accession>A0A8T1N6Q4</accession>